<evidence type="ECO:0000313" key="8">
    <source>
        <dbReference type="Proteomes" id="UP001271007"/>
    </source>
</evidence>
<keyword evidence="4" id="KW-1133">Transmembrane helix</keyword>
<keyword evidence="8" id="KW-1185">Reference proteome</keyword>
<dbReference type="PANTHER" id="PTHR43791:SF13">
    <property type="entry name" value="MAJOR FACILITATOR SUPERFAMILY (MFS) PROFILE DOMAIN-CONTAINING PROTEIN"/>
    <property type="match status" value="1"/>
</dbReference>
<dbReference type="GO" id="GO:0016020">
    <property type="term" value="C:membrane"/>
    <property type="evidence" value="ECO:0007669"/>
    <property type="project" value="UniProtKB-SubCell"/>
</dbReference>
<dbReference type="PANTHER" id="PTHR43791">
    <property type="entry name" value="PERMEASE-RELATED"/>
    <property type="match status" value="1"/>
</dbReference>
<keyword evidence="5" id="KW-0472">Membrane</keyword>
<dbReference type="EMBL" id="JAWDJX010000051">
    <property type="protein sequence ID" value="KAK3048279.1"/>
    <property type="molecule type" value="Genomic_DNA"/>
</dbReference>
<evidence type="ECO:0000313" key="7">
    <source>
        <dbReference type="EMBL" id="KAK3048279.1"/>
    </source>
</evidence>
<dbReference type="GO" id="GO:0022857">
    <property type="term" value="F:transmembrane transporter activity"/>
    <property type="evidence" value="ECO:0007669"/>
    <property type="project" value="TreeGrafter"/>
</dbReference>
<feature type="region of interest" description="Disordered" evidence="6">
    <location>
        <begin position="1"/>
        <end position="23"/>
    </location>
</feature>
<accession>A0AAJ0G5N1</accession>
<dbReference type="Proteomes" id="UP001271007">
    <property type="component" value="Unassembled WGS sequence"/>
</dbReference>
<keyword evidence="2" id="KW-0813">Transport</keyword>
<dbReference type="Gene3D" id="1.20.1250.20">
    <property type="entry name" value="MFS general substrate transporter like domains"/>
    <property type="match status" value="1"/>
</dbReference>
<gene>
    <name evidence="7" type="ORF">LTR09_010441</name>
</gene>
<protein>
    <submittedName>
        <fullName evidence="7">Uncharacterized protein</fullName>
    </submittedName>
</protein>
<sequence length="210" mass="23613">MAETASRSSLEKPAQMHVEEAAEANTSLQRYPLLREKSDDEFKRLDKAVLKKLDWKFLPCITAMLVMKLRCHSLTTCGYLDRINVSNARLAGMQEDCNMTDVEWSAGISLFYVGYIISQIPANIIIAKGQATYLTALLYAGLVCCDYLHDRYEEPVVVHALSVPRWCDRRAFPAWRGTHDVLVVHKAGISAAVRTIYLASTRCDTITDIP</sequence>
<keyword evidence="3" id="KW-0812">Transmembrane</keyword>
<evidence type="ECO:0000256" key="3">
    <source>
        <dbReference type="ARBA" id="ARBA00022692"/>
    </source>
</evidence>
<reference evidence="7" key="1">
    <citation type="submission" date="2023-04" db="EMBL/GenBank/DDBJ databases">
        <title>Black Yeasts Isolated from many extreme environments.</title>
        <authorList>
            <person name="Coleine C."/>
            <person name="Stajich J.E."/>
            <person name="Selbmann L."/>
        </authorList>
    </citation>
    <scope>NUCLEOTIDE SEQUENCE</scope>
    <source>
        <strain evidence="7">CCFEE 5312</strain>
    </source>
</reference>
<name>A0AAJ0G5N1_9PEZI</name>
<dbReference type="AlphaFoldDB" id="A0AAJ0G5N1"/>
<dbReference type="InterPro" id="IPR036259">
    <property type="entry name" value="MFS_trans_sf"/>
</dbReference>
<dbReference type="SUPFAM" id="SSF103473">
    <property type="entry name" value="MFS general substrate transporter"/>
    <property type="match status" value="1"/>
</dbReference>
<comment type="caution">
    <text evidence="7">The sequence shown here is derived from an EMBL/GenBank/DDBJ whole genome shotgun (WGS) entry which is preliminary data.</text>
</comment>
<evidence type="ECO:0000256" key="6">
    <source>
        <dbReference type="SAM" id="MobiDB-lite"/>
    </source>
</evidence>
<evidence type="ECO:0000256" key="5">
    <source>
        <dbReference type="ARBA" id="ARBA00023136"/>
    </source>
</evidence>
<evidence type="ECO:0000256" key="1">
    <source>
        <dbReference type="ARBA" id="ARBA00004141"/>
    </source>
</evidence>
<evidence type="ECO:0000256" key="4">
    <source>
        <dbReference type="ARBA" id="ARBA00022989"/>
    </source>
</evidence>
<evidence type="ECO:0000256" key="2">
    <source>
        <dbReference type="ARBA" id="ARBA00022448"/>
    </source>
</evidence>
<proteinExistence type="predicted"/>
<organism evidence="7 8">
    <name type="scientific">Extremus antarcticus</name>
    <dbReference type="NCBI Taxonomy" id="702011"/>
    <lineage>
        <taxon>Eukaryota</taxon>
        <taxon>Fungi</taxon>
        <taxon>Dikarya</taxon>
        <taxon>Ascomycota</taxon>
        <taxon>Pezizomycotina</taxon>
        <taxon>Dothideomycetes</taxon>
        <taxon>Dothideomycetidae</taxon>
        <taxon>Mycosphaerellales</taxon>
        <taxon>Extremaceae</taxon>
        <taxon>Extremus</taxon>
    </lineage>
</organism>
<comment type="subcellular location">
    <subcellularLocation>
        <location evidence="1">Membrane</location>
        <topology evidence="1">Multi-pass membrane protein</topology>
    </subcellularLocation>
</comment>